<dbReference type="InterPro" id="IPR013563">
    <property type="entry name" value="Oligopep_ABC_C"/>
</dbReference>
<keyword evidence="6 9" id="KW-0067">ATP-binding</keyword>
<accession>U4R6M6</accession>
<evidence type="ECO:0000313" key="9">
    <source>
        <dbReference type="EMBL" id="EPR14397.1"/>
    </source>
</evidence>
<dbReference type="Pfam" id="PF00005">
    <property type="entry name" value="ABC_tran"/>
    <property type="match status" value="1"/>
</dbReference>
<dbReference type="InterPro" id="IPR050388">
    <property type="entry name" value="ABC_Ni/Peptide_Import"/>
</dbReference>
<comment type="subcellular location">
    <subcellularLocation>
        <location evidence="1">Cell membrane</location>
        <topology evidence="1">Peripheral membrane protein</topology>
    </subcellularLocation>
</comment>
<dbReference type="GO" id="GO:0016887">
    <property type="term" value="F:ATP hydrolysis activity"/>
    <property type="evidence" value="ECO:0007669"/>
    <property type="project" value="InterPro"/>
</dbReference>
<evidence type="ECO:0000256" key="4">
    <source>
        <dbReference type="ARBA" id="ARBA00022475"/>
    </source>
</evidence>
<feature type="domain" description="ABC transporter" evidence="8">
    <location>
        <begin position="17"/>
        <end position="268"/>
    </location>
</feature>
<dbReference type="PANTHER" id="PTHR43297">
    <property type="entry name" value="OLIGOPEPTIDE TRANSPORT ATP-BINDING PROTEIN APPD"/>
    <property type="match status" value="1"/>
</dbReference>
<dbReference type="PROSITE" id="PS00211">
    <property type="entry name" value="ABC_TRANSPORTER_1"/>
    <property type="match status" value="1"/>
</dbReference>
<dbReference type="STRING" id="1330534.L323_00945"/>
<name>U4R6M6_9FIRM</name>
<keyword evidence="5" id="KW-0547">Nucleotide-binding</keyword>
<dbReference type="FunFam" id="3.40.50.300:FF:000016">
    <property type="entry name" value="Oligopeptide ABC transporter ATP-binding component"/>
    <property type="match status" value="1"/>
</dbReference>
<dbReference type="GO" id="GO:0005886">
    <property type="term" value="C:plasma membrane"/>
    <property type="evidence" value="ECO:0007669"/>
    <property type="project" value="UniProtKB-SubCell"/>
</dbReference>
<keyword evidence="3" id="KW-0813">Transport</keyword>
<evidence type="ECO:0000256" key="3">
    <source>
        <dbReference type="ARBA" id="ARBA00022448"/>
    </source>
</evidence>
<dbReference type="EMBL" id="ATAY01000006">
    <property type="protein sequence ID" value="EPR14397.1"/>
    <property type="molecule type" value="Genomic_DNA"/>
</dbReference>
<dbReference type="InterPro" id="IPR027417">
    <property type="entry name" value="P-loop_NTPase"/>
</dbReference>
<dbReference type="PANTHER" id="PTHR43297:SF2">
    <property type="entry name" value="DIPEPTIDE TRANSPORT ATP-BINDING PROTEIN DPPD"/>
    <property type="match status" value="1"/>
</dbReference>
<evidence type="ECO:0000256" key="1">
    <source>
        <dbReference type="ARBA" id="ARBA00004202"/>
    </source>
</evidence>
<keyword evidence="4" id="KW-1003">Cell membrane</keyword>
<dbReference type="PATRIC" id="fig|1330534.3.peg.194"/>
<dbReference type="InterPro" id="IPR003439">
    <property type="entry name" value="ABC_transporter-like_ATP-bd"/>
</dbReference>
<protein>
    <submittedName>
        <fullName evidence="9">Peptide ABC transporter ATP-binding protein</fullName>
    </submittedName>
</protein>
<dbReference type="Gene3D" id="3.40.50.300">
    <property type="entry name" value="P-loop containing nucleotide triphosphate hydrolases"/>
    <property type="match status" value="1"/>
</dbReference>
<comment type="similarity">
    <text evidence="2">Belongs to the ABC transporter superfamily.</text>
</comment>
<comment type="caution">
    <text evidence="9">The sequence shown here is derived from an EMBL/GenBank/DDBJ whole genome shotgun (WGS) entry which is preliminary data.</text>
</comment>
<dbReference type="SMART" id="SM00382">
    <property type="entry name" value="AAA"/>
    <property type="match status" value="1"/>
</dbReference>
<dbReference type="PROSITE" id="PS50893">
    <property type="entry name" value="ABC_TRANSPORTER_2"/>
    <property type="match status" value="1"/>
</dbReference>
<dbReference type="SUPFAM" id="SSF52540">
    <property type="entry name" value="P-loop containing nucleoside triphosphate hydrolases"/>
    <property type="match status" value="1"/>
</dbReference>
<dbReference type="CDD" id="cd03257">
    <property type="entry name" value="ABC_NikE_OppD_transporters"/>
    <property type="match status" value="1"/>
</dbReference>
<keyword evidence="7" id="KW-0472">Membrane</keyword>
<dbReference type="InterPro" id="IPR017871">
    <property type="entry name" value="ABC_transporter-like_CS"/>
</dbReference>
<evidence type="ECO:0000256" key="7">
    <source>
        <dbReference type="ARBA" id="ARBA00023136"/>
    </source>
</evidence>
<dbReference type="NCBIfam" id="TIGR01727">
    <property type="entry name" value="oligo_HPY"/>
    <property type="match status" value="1"/>
</dbReference>
<sequence length="347" mass="37719">MPFKGAGEVIAMNNKLLEINDLKVSFFTPAGEVKAVSGISYSLEPGKVLGIVGESGSGKSVSSYSVIGLIDKPGKIVGGSITFDGKDVSKMTKQERLHVAGNEVAMIFQDPMTCLNPVFTIGNQIAESLYHKYGRISKEEVKKRSVELLSLVGINEPEKRLSQYPHEFSGGMRQRAMIAMALAGAPKLLIADEPTTALDVTIQAQILELLKDIQKKTGMAIVLITHDLGIVADMADDIIVMYGGKIVEQGTVYSIFKNPRHPYTKGLLRSLPDLNVKGSKLIPIKGNPIDLLHLPSGCAFAPRCEECLKVCISNMPEAYKEDDGHTTSCWLMDERAKESVEVQNNGK</sequence>
<dbReference type="Proteomes" id="UP000016860">
    <property type="component" value="Unassembled WGS sequence"/>
</dbReference>
<dbReference type="AlphaFoldDB" id="U4R6M6"/>
<dbReference type="Pfam" id="PF08352">
    <property type="entry name" value="oligo_HPY"/>
    <property type="match status" value="1"/>
</dbReference>
<evidence type="ECO:0000256" key="5">
    <source>
        <dbReference type="ARBA" id="ARBA00022741"/>
    </source>
</evidence>
<evidence type="ECO:0000256" key="6">
    <source>
        <dbReference type="ARBA" id="ARBA00022840"/>
    </source>
</evidence>
<dbReference type="GO" id="GO:0015833">
    <property type="term" value="P:peptide transport"/>
    <property type="evidence" value="ECO:0007669"/>
    <property type="project" value="InterPro"/>
</dbReference>
<proteinExistence type="inferred from homology"/>
<evidence type="ECO:0000313" key="10">
    <source>
        <dbReference type="Proteomes" id="UP000016860"/>
    </source>
</evidence>
<evidence type="ECO:0000259" key="8">
    <source>
        <dbReference type="PROSITE" id="PS50893"/>
    </source>
</evidence>
<dbReference type="GO" id="GO:0005524">
    <property type="term" value="F:ATP binding"/>
    <property type="evidence" value="ECO:0007669"/>
    <property type="project" value="UniProtKB-KW"/>
</dbReference>
<reference evidence="9 10" key="1">
    <citation type="journal article" date="2013" name="Genome Announc.">
        <title>Draft Genome Sequence of the Cellulolytic Bacterium Clostridium papyrosolvens C7 (ATCC 700395).</title>
        <authorList>
            <person name="Zepeda V."/>
            <person name="Dassa B."/>
            <person name="Borovok I."/>
            <person name="Lamed R."/>
            <person name="Bayer E.A."/>
            <person name="Cate J.H."/>
        </authorList>
    </citation>
    <scope>NUCLEOTIDE SEQUENCE [LARGE SCALE GENOMIC DNA]</scope>
    <source>
        <strain evidence="9 10">C7</strain>
    </source>
</reference>
<dbReference type="InterPro" id="IPR003593">
    <property type="entry name" value="AAA+_ATPase"/>
</dbReference>
<organism evidence="9 10">
    <name type="scientific">Ruminiclostridium papyrosolvens C7</name>
    <dbReference type="NCBI Taxonomy" id="1330534"/>
    <lineage>
        <taxon>Bacteria</taxon>
        <taxon>Bacillati</taxon>
        <taxon>Bacillota</taxon>
        <taxon>Clostridia</taxon>
        <taxon>Eubacteriales</taxon>
        <taxon>Oscillospiraceae</taxon>
        <taxon>Ruminiclostridium</taxon>
    </lineage>
</organism>
<gene>
    <name evidence="9" type="primary">dppD</name>
    <name evidence="9" type="ORF">L323_00945</name>
</gene>
<evidence type="ECO:0000256" key="2">
    <source>
        <dbReference type="ARBA" id="ARBA00005417"/>
    </source>
</evidence>